<gene>
    <name evidence="3" type="primary">rimP</name>
    <name evidence="5" type="ORF">JFL75_14795</name>
</gene>
<sequence>MQYTPKGSDPVFDSLEPVVKGLGMSLVDCSVSRQKGSIHIRLIVYKNTAIGVDDCSRVHHSVTPRLELAFPGQDLYIEVSSPGIDRVIKDASEFQYYIGRGIKCYRTDISDWSAGILISADTTHLILKRGDGEVKLNYDIIAKAKLDYSQEGEG</sequence>
<organism evidence="5 6">
    <name type="scientific">Breznakiella homolactica</name>
    <dbReference type="NCBI Taxonomy" id="2798577"/>
    <lineage>
        <taxon>Bacteria</taxon>
        <taxon>Pseudomonadati</taxon>
        <taxon>Spirochaetota</taxon>
        <taxon>Spirochaetia</taxon>
        <taxon>Spirochaetales</taxon>
        <taxon>Breznakiellaceae</taxon>
        <taxon>Breznakiella</taxon>
    </lineage>
</organism>
<evidence type="ECO:0000256" key="2">
    <source>
        <dbReference type="ARBA" id="ARBA00022517"/>
    </source>
</evidence>
<dbReference type="InterPro" id="IPR003728">
    <property type="entry name" value="Ribosome_maturation_RimP"/>
</dbReference>
<dbReference type="HAMAP" id="MF_01077">
    <property type="entry name" value="RimP"/>
    <property type="match status" value="1"/>
</dbReference>
<dbReference type="InterPro" id="IPR035956">
    <property type="entry name" value="RimP_N_sf"/>
</dbReference>
<evidence type="ECO:0000256" key="1">
    <source>
        <dbReference type="ARBA" id="ARBA00022490"/>
    </source>
</evidence>
<evidence type="ECO:0000313" key="5">
    <source>
        <dbReference type="EMBL" id="QQO08192.1"/>
    </source>
</evidence>
<dbReference type="SUPFAM" id="SSF74942">
    <property type="entry name" value="YhbC-like, C-terminal domain"/>
    <property type="match status" value="1"/>
</dbReference>
<dbReference type="Proteomes" id="UP000595917">
    <property type="component" value="Chromosome"/>
</dbReference>
<name>A0A7T8B983_9SPIR</name>
<dbReference type="PANTHER" id="PTHR33867:SF1">
    <property type="entry name" value="RIBOSOME MATURATION FACTOR RIMP"/>
    <property type="match status" value="1"/>
</dbReference>
<protein>
    <recommendedName>
        <fullName evidence="3">Ribosome maturation factor RimP</fullName>
    </recommendedName>
</protein>
<dbReference type="RefSeq" id="WP_215625498.1">
    <property type="nucleotide sequence ID" value="NZ_CP067089.2"/>
</dbReference>
<dbReference type="Gene3D" id="3.30.300.70">
    <property type="entry name" value="RimP-like superfamily, N-terminal"/>
    <property type="match status" value="1"/>
</dbReference>
<evidence type="ECO:0000256" key="3">
    <source>
        <dbReference type="HAMAP-Rule" id="MF_01077"/>
    </source>
</evidence>
<proteinExistence type="inferred from homology"/>
<dbReference type="SUPFAM" id="SSF75420">
    <property type="entry name" value="YhbC-like, N-terminal domain"/>
    <property type="match status" value="1"/>
</dbReference>
<dbReference type="GO" id="GO:0005829">
    <property type="term" value="C:cytosol"/>
    <property type="evidence" value="ECO:0007669"/>
    <property type="project" value="TreeGrafter"/>
</dbReference>
<reference evidence="5" key="1">
    <citation type="submission" date="2021-01" db="EMBL/GenBank/DDBJ databases">
        <title>Description of Breznakiella homolactica.</title>
        <authorList>
            <person name="Song Y."/>
            <person name="Brune A."/>
        </authorList>
    </citation>
    <scope>NUCLEOTIDE SEQUENCE</scope>
    <source>
        <strain evidence="5">RmG30</strain>
    </source>
</reference>
<dbReference type="GO" id="GO:0000028">
    <property type="term" value="P:ribosomal small subunit assembly"/>
    <property type="evidence" value="ECO:0007669"/>
    <property type="project" value="TreeGrafter"/>
</dbReference>
<dbReference type="PANTHER" id="PTHR33867">
    <property type="entry name" value="RIBOSOME MATURATION FACTOR RIMP"/>
    <property type="match status" value="1"/>
</dbReference>
<evidence type="ECO:0000313" key="6">
    <source>
        <dbReference type="Proteomes" id="UP000595917"/>
    </source>
</evidence>
<keyword evidence="2 3" id="KW-0690">Ribosome biogenesis</keyword>
<dbReference type="EMBL" id="CP067089">
    <property type="protein sequence ID" value="QQO08192.1"/>
    <property type="molecule type" value="Genomic_DNA"/>
</dbReference>
<comment type="similarity">
    <text evidence="3">Belongs to the RimP family.</text>
</comment>
<dbReference type="Pfam" id="PF02576">
    <property type="entry name" value="RimP_N"/>
    <property type="match status" value="1"/>
</dbReference>
<accession>A0A7T8B983</accession>
<dbReference type="InterPro" id="IPR028989">
    <property type="entry name" value="RimP_N"/>
</dbReference>
<feature type="domain" description="Ribosome maturation factor RimP N-terminal" evidence="4">
    <location>
        <begin position="15"/>
        <end position="85"/>
    </location>
</feature>
<comment type="function">
    <text evidence="3">Required for maturation of 30S ribosomal subunits.</text>
</comment>
<evidence type="ECO:0000259" key="4">
    <source>
        <dbReference type="Pfam" id="PF02576"/>
    </source>
</evidence>
<keyword evidence="1 3" id="KW-0963">Cytoplasm</keyword>
<dbReference type="InterPro" id="IPR036847">
    <property type="entry name" value="RimP_C_sf"/>
</dbReference>
<comment type="subcellular location">
    <subcellularLocation>
        <location evidence="3">Cytoplasm</location>
    </subcellularLocation>
</comment>
<dbReference type="GO" id="GO:0006412">
    <property type="term" value="P:translation"/>
    <property type="evidence" value="ECO:0007669"/>
    <property type="project" value="TreeGrafter"/>
</dbReference>
<keyword evidence="6" id="KW-1185">Reference proteome</keyword>
<dbReference type="AlphaFoldDB" id="A0A7T8B983"/>
<dbReference type="KEGG" id="bhc:JFL75_14795"/>